<keyword evidence="8" id="KW-1185">Reference proteome</keyword>
<dbReference type="GO" id="GO:0006888">
    <property type="term" value="P:endoplasmic reticulum to Golgi vesicle-mediated transport"/>
    <property type="evidence" value="ECO:0007669"/>
    <property type="project" value="TreeGrafter"/>
</dbReference>
<evidence type="ECO:0000313" key="7">
    <source>
        <dbReference type="EMBL" id="RPB07058.1"/>
    </source>
</evidence>
<dbReference type="PROSITE" id="PS50913">
    <property type="entry name" value="GRIP"/>
    <property type="match status" value="1"/>
</dbReference>
<feature type="region of interest" description="Disordered" evidence="5">
    <location>
        <begin position="1"/>
        <end position="87"/>
    </location>
</feature>
<evidence type="ECO:0000256" key="4">
    <source>
        <dbReference type="SAM" id="Coils"/>
    </source>
</evidence>
<dbReference type="PANTHER" id="PTHR18921">
    <property type="entry name" value="MYOSIN HEAVY CHAIN - RELATED"/>
    <property type="match status" value="1"/>
</dbReference>
<feature type="compositionally biased region" description="Basic and acidic residues" evidence="5">
    <location>
        <begin position="77"/>
        <end position="87"/>
    </location>
</feature>
<feature type="compositionally biased region" description="Basic residues" evidence="5">
    <location>
        <begin position="19"/>
        <end position="30"/>
    </location>
</feature>
<feature type="region of interest" description="Disordered" evidence="5">
    <location>
        <begin position="509"/>
        <end position="542"/>
    </location>
</feature>
<evidence type="ECO:0000256" key="3">
    <source>
        <dbReference type="ARBA" id="ARBA00023054"/>
    </source>
</evidence>
<dbReference type="PANTHER" id="PTHR18921:SF2">
    <property type="entry name" value="THYROID RECEPTOR-INTERACTING PROTEIN 11"/>
    <property type="match status" value="1"/>
</dbReference>
<evidence type="ECO:0000313" key="8">
    <source>
        <dbReference type="Proteomes" id="UP000277580"/>
    </source>
</evidence>
<feature type="domain" description="GRIP" evidence="6">
    <location>
        <begin position="459"/>
        <end position="510"/>
    </location>
</feature>
<reference evidence="7 8" key="1">
    <citation type="journal article" date="2018" name="Nat. Ecol. Evol.">
        <title>Pezizomycetes genomes reveal the molecular basis of ectomycorrhizal truffle lifestyle.</title>
        <authorList>
            <person name="Murat C."/>
            <person name="Payen T."/>
            <person name="Noel B."/>
            <person name="Kuo A."/>
            <person name="Morin E."/>
            <person name="Chen J."/>
            <person name="Kohler A."/>
            <person name="Krizsan K."/>
            <person name="Balestrini R."/>
            <person name="Da Silva C."/>
            <person name="Montanini B."/>
            <person name="Hainaut M."/>
            <person name="Levati E."/>
            <person name="Barry K.W."/>
            <person name="Belfiori B."/>
            <person name="Cichocki N."/>
            <person name="Clum A."/>
            <person name="Dockter R.B."/>
            <person name="Fauchery L."/>
            <person name="Guy J."/>
            <person name="Iotti M."/>
            <person name="Le Tacon F."/>
            <person name="Lindquist E.A."/>
            <person name="Lipzen A."/>
            <person name="Malagnac F."/>
            <person name="Mello A."/>
            <person name="Molinier V."/>
            <person name="Miyauchi S."/>
            <person name="Poulain J."/>
            <person name="Riccioni C."/>
            <person name="Rubini A."/>
            <person name="Sitrit Y."/>
            <person name="Splivallo R."/>
            <person name="Traeger S."/>
            <person name="Wang M."/>
            <person name="Zifcakova L."/>
            <person name="Wipf D."/>
            <person name="Zambonelli A."/>
            <person name="Paolocci F."/>
            <person name="Nowrousian M."/>
            <person name="Ottonello S."/>
            <person name="Baldrian P."/>
            <person name="Spatafora J.W."/>
            <person name="Henrissat B."/>
            <person name="Nagy L.G."/>
            <person name="Aury J.M."/>
            <person name="Wincker P."/>
            <person name="Grigoriev I.V."/>
            <person name="Bonfante P."/>
            <person name="Martin F.M."/>
        </authorList>
    </citation>
    <scope>NUCLEOTIDE SEQUENCE [LARGE SCALE GENOMIC DNA]</scope>
    <source>
        <strain evidence="7 8">CCBAS932</strain>
    </source>
</reference>
<feature type="coiled-coil region" evidence="4">
    <location>
        <begin position="127"/>
        <end position="154"/>
    </location>
</feature>
<feature type="compositionally biased region" description="Polar residues" evidence="5">
    <location>
        <begin position="1"/>
        <end position="18"/>
    </location>
</feature>
<dbReference type="Pfam" id="PF10375">
    <property type="entry name" value="GRAB"/>
    <property type="match status" value="1"/>
</dbReference>
<dbReference type="GO" id="GO:0031267">
    <property type="term" value="F:small GTPase binding"/>
    <property type="evidence" value="ECO:0007669"/>
    <property type="project" value="TreeGrafter"/>
</dbReference>
<dbReference type="InterPro" id="IPR019459">
    <property type="entry name" value="GRAB"/>
</dbReference>
<dbReference type="InParanoid" id="A0A3N4KC62"/>
<dbReference type="OrthoDB" id="425925at2759"/>
<dbReference type="GO" id="GO:0007030">
    <property type="term" value="P:Golgi organization"/>
    <property type="evidence" value="ECO:0007669"/>
    <property type="project" value="TreeGrafter"/>
</dbReference>
<feature type="coiled-coil region" evidence="4">
    <location>
        <begin position="325"/>
        <end position="416"/>
    </location>
</feature>
<keyword evidence="3 4" id="KW-0175">Coiled coil</keyword>
<name>A0A3N4KC62_9PEZI</name>
<accession>A0A3N4KC62</accession>
<proteinExistence type="predicted"/>
<dbReference type="STRING" id="1392247.A0A3N4KC62"/>
<gene>
    <name evidence="7" type="ORF">P167DRAFT_599701</name>
</gene>
<dbReference type="AlphaFoldDB" id="A0A3N4KC62"/>
<comment type="subcellular location">
    <subcellularLocation>
        <location evidence="1">Golgi apparatus</location>
    </subcellularLocation>
</comment>
<evidence type="ECO:0000256" key="2">
    <source>
        <dbReference type="ARBA" id="ARBA00023034"/>
    </source>
</evidence>
<evidence type="ECO:0000256" key="1">
    <source>
        <dbReference type="ARBA" id="ARBA00004555"/>
    </source>
</evidence>
<dbReference type="Proteomes" id="UP000277580">
    <property type="component" value="Unassembled WGS sequence"/>
</dbReference>
<feature type="coiled-coil region" evidence="4">
    <location>
        <begin position="184"/>
        <end position="271"/>
    </location>
</feature>
<keyword evidence="2" id="KW-0333">Golgi apparatus</keyword>
<dbReference type="EMBL" id="ML119198">
    <property type="protein sequence ID" value="RPB07058.1"/>
    <property type="molecule type" value="Genomic_DNA"/>
</dbReference>
<evidence type="ECO:0000259" key="6">
    <source>
        <dbReference type="PROSITE" id="PS50913"/>
    </source>
</evidence>
<evidence type="ECO:0000256" key="5">
    <source>
        <dbReference type="SAM" id="MobiDB-lite"/>
    </source>
</evidence>
<dbReference type="InterPro" id="IPR000237">
    <property type="entry name" value="GRIP_dom"/>
</dbReference>
<organism evidence="7 8">
    <name type="scientific">Morchella conica CCBAS932</name>
    <dbReference type="NCBI Taxonomy" id="1392247"/>
    <lineage>
        <taxon>Eukaryota</taxon>
        <taxon>Fungi</taxon>
        <taxon>Dikarya</taxon>
        <taxon>Ascomycota</taxon>
        <taxon>Pezizomycotina</taxon>
        <taxon>Pezizomycetes</taxon>
        <taxon>Pezizales</taxon>
        <taxon>Morchellaceae</taxon>
        <taxon>Morchella</taxon>
    </lineage>
</organism>
<protein>
    <recommendedName>
        <fullName evidence="6">GRIP domain-containing protein</fullName>
    </recommendedName>
</protein>
<dbReference type="GO" id="GO:0005794">
    <property type="term" value="C:Golgi apparatus"/>
    <property type="evidence" value="ECO:0007669"/>
    <property type="project" value="UniProtKB-SubCell"/>
</dbReference>
<sequence length="560" mass="63784">MDITDTKSASPMTANSTPSHKKKKANKKKKEQQDSGEQEGLPASRSNSQSPTEEAKDRDSELGDDDNCAPCAPNGRENLHYLNDNKDDQDALRDNLAKGLRRTQELEGLVEALKRQLEEGSSTAEAKAQASEELQLERLKSQELEKAVQDLKAQLSEKSEPIEMDTAKLRQLLEREQEFREKDRLDAEQRLAKVQEEKQQLDTQYKALLGRVAHIRTTLSDKLKSDAEELERTRNMVDNLEEENRALNQTINNLQASLEKANEEGYDASKELSTLRSRLNLSQQNWIKERNDLISAEKYSREEYEAAKQAMQEWEIIATEERSVRESLGDRVIELEEQLANQQAAYDKVLSERDRESSTVDGLQRALQDIQNARKQELREVVETMEAQINQLASKGEALEKRAKEAEAQLIVAQRDLERVLPFEKEVKEKNLLIGKLRHEAVTLNDHLRKALRMLKRDNADDKIDKNLVTNVFLQFVSIQRGDSKKYEILQLIASVLDWNDEQREKAGLVRPGTAASSQSSFLKTPPLSPFHRSPSTPTLSDAYEGSRDIWASVLDSEKP</sequence>